<reference evidence="2" key="1">
    <citation type="submission" date="2022-11" db="UniProtKB">
        <authorList>
            <consortium name="WormBaseParasite"/>
        </authorList>
    </citation>
    <scope>IDENTIFICATION</scope>
</reference>
<name>A0A914WBZ6_9BILA</name>
<protein>
    <submittedName>
        <fullName evidence="2">NADH:ubiquinone reductase (H(+)-translocating)</fullName>
    </submittedName>
</protein>
<evidence type="ECO:0000313" key="1">
    <source>
        <dbReference type="Proteomes" id="UP000887566"/>
    </source>
</evidence>
<accession>A0A914WBZ6</accession>
<organism evidence="1 2">
    <name type="scientific">Plectus sambesii</name>
    <dbReference type="NCBI Taxonomy" id="2011161"/>
    <lineage>
        <taxon>Eukaryota</taxon>
        <taxon>Metazoa</taxon>
        <taxon>Ecdysozoa</taxon>
        <taxon>Nematoda</taxon>
        <taxon>Chromadorea</taxon>
        <taxon>Plectida</taxon>
        <taxon>Plectina</taxon>
        <taxon>Plectoidea</taxon>
        <taxon>Plectidae</taxon>
        <taxon>Plectus</taxon>
    </lineage>
</organism>
<evidence type="ECO:0000313" key="2">
    <source>
        <dbReference type="WBParaSite" id="PSAMB.scaffold34size105866.g671.t1"/>
    </source>
</evidence>
<dbReference type="AlphaFoldDB" id="A0A914WBZ6"/>
<proteinExistence type="predicted"/>
<sequence length="191" mass="21237">MGFDKVVLVPFAFTLAERYPIICAIEGSIHCTSSIVTIAAPSMMAASRYYTVIRGLQSTSTNPFIEAVFFTKTGVLSLIAGSWVVLSVMYGTLTGFDQMGMSIHGFCAFLSLSQCSLSGCPAEWRSPLLWPVFALRLWVMIDATGENHPGCREGLSLVYSQLSYYQFLDPQRDEHLGWVRGHPQWELNPRP</sequence>
<dbReference type="Proteomes" id="UP000887566">
    <property type="component" value="Unplaced"/>
</dbReference>
<keyword evidence="1" id="KW-1185">Reference proteome</keyword>
<dbReference type="WBParaSite" id="PSAMB.scaffold34size105866.g671.t1">
    <property type="protein sequence ID" value="PSAMB.scaffold34size105866.g671.t1"/>
    <property type="gene ID" value="PSAMB.scaffold34size105866.g671"/>
</dbReference>